<dbReference type="InterPro" id="IPR051482">
    <property type="entry name" value="Cholesterol_transport"/>
</dbReference>
<feature type="domain" description="GRAM" evidence="2">
    <location>
        <begin position="63"/>
        <end position="130"/>
    </location>
</feature>
<dbReference type="GO" id="GO:0032366">
    <property type="term" value="P:intracellular sterol transport"/>
    <property type="evidence" value="ECO:0007669"/>
    <property type="project" value="TreeGrafter"/>
</dbReference>
<organism evidence="3 4">
    <name type="scientific">Plasmodiophora brassicae</name>
    <name type="common">Clubroot disease agent</name>
    <dbReference type="NCBI Taxonomy" id="37360"/>
    <lineage>
        <taxon>Eukaryota</taxon>
        <taxon>Sar</taxon>
        <taxon>Rhizaria</taxon>
        <taxon>Endomyxa</taxon>
        <taxon>Phytomyxea</taxon>
        <taxon>Plasmodiophorida</taxon>
        <taxon>Plasmodiophoridae</taxon>
        <taxon>Plasmodiophora</taxon>
    </lineage>
</organism>
<proteinExistence type="predicted"/>
<protein>
    <recommendedName>
        <fullName evidence="2">GRAM domain-containing protein</fullName>
    </recommendedName>
</protein>
<dbReference type="GO" id="GO:0140268">
    <property type="term" value="C:endoplasmic reticulum-plasma membrane contact site"/>
    <property type="evidence" value="ECO:0007669"/>
    <property type="project" value="TreeGrafter"/>
</dbReference>
<gene>
    <name evidence="3" type="ORF">PLBR_LOCUS5862</name>
</gene>
<evidence type="ECO:0000259" key="2">
    <source>
        <dbReference type="SMART" id="SM00568"/>
    </source>
</evidence>
<geneLocation type="mitochondrion" evidence="3"/>
<dbReference type="GO" id="GO:0005789">
    <property type="term" value="C:endoplasmic reticulum membrane"/>
    <property type="evidence" value="ECO:0007669"/>
    <property type="project" value="TreeGrafter"/>
</dbReference>
<dbReference type="InterPro" id="IPR011993">
    <property type="entry name" value="PH-like_dom_sf"/>
</dbReference>
<dbReference type="PANTHER" id="PTHR23319:SF4">
    <property type="entry name" value="GRAM DOMAIN CONTAINING 1B, ISOFORM E"/>
    <property type="match status" value="1"/>
</dbReference>
<feature type="region of interest" description="Disordered" evidence="1">
    <location>
        <begin position="200"/>
        <end position="228"/>
    </location>
</feature>
<keyword evidence="3" id="KW-0496">Mitochondrion</keyword>
<dbReference type="EMBL" id="OVEO01000010">
    <property type="protein sequence ID" value="SPQ98647.1"/>
    <property type="molecule type" value="Genomic_DNA"/>
</dbReference>
<dbReference type="Gene3D" id="2.30.29.30">
    <property type="entry name" value="Pleckstrin-homology domain (PH domain)/Phosphotyrosine-binding domain (PTB)"/>
    <property type="match status" value="1"/>
</dbReference>
<feature type="region of interest" description="Disordered" evidence="1">
    <location>
        <begin position="25"/>
        <end position="53"/>
    </location>
</feature>
<evidence type="ECO:0000313" key="3">
    <source>
        <dbReference type="EMBL" id="SPQ98647.1"/>
    </source>
</evidence>
<evidence type="ECO:0000256" key="1">
    <source>
        <dbReference type="SAM" id="MobiDB-lite"/>
    </source>
</evidence>
<dbReference type="GO" id="GO:0032934">
    <property type="term" value="F:sterol binding"/>
    <property type="evidence" value="ECO:0007669"/>
    <property type="project" value="TreeGrafter"/>
</dbReference>
<dbReference type="Pfam" id="PF02893">
    <property type="entry name" value="GRAM"/>
    <property type="match status" value="1"/>
</dbReference>
<dbReference type="AlphaFoldDB" id="A0A3P3YEP3"/>
<dbReference type="SUPFAM" id="SSF50729">
    <property type="entry name" value="PH domain-like"/>
    <property type="match status" value="1"/>
</dbReference>
<sequence length="528" mass="56576">MASSAADDARSQAVVQDAGGASPLQATAVTTTDGLAPSVSANGDERGSSAAGTDADLQMLKNRTFSLTFGVDEDLVDDFSCALIKSAVILFQGRMFVSSRHICFYSNFFSTDSKTLVIPFAEVDQIAKRNTAWVVPNAIEIHLRNGTSYFFGSVLSRNRCYGLLRSLWGFPDKSNIVSTTSSRDPSPTVTVIGTFDGSTARNTDCNAPPAGNVDQQTKCHTDDDGLASAEQSAPSVDAVSKNVIVEDNPLAGLEKALSDSVWGSTSPTDFTEVGRVELAVPVGEFFNTFYADTPAALSMATHLASIGAEDVHISPWESSANASNLRRTIEMRYAPVCRQVPLFISEANRLQLMSLTETHLSFLSPLIFSRAVWGIKSVIVKQTIDGVRTAFAKWAESARLSLGAGSSNAGENKDEITSENKTQDEWSAMASLSRNPTTAFCIDYHYGGIRIWVACKPPSRGRKPRFALSFVHGEVIVPGPVEQGHMQQSGIDRINAVGQPGRPLDLSDTLARFQALAKDAVANPSSNG</sequence>
<name>A0A3P3YEP3_PLABS</name>
<dbReference type="CDD" id="cd13220">
    <property type="entry name" value="PH-GRAM_GRAMDC"/>
    <property type="match status" value="1"/>
</dbReference>
<dbReference type="PANTHER" id="PTHR23319">
    <property type="entry name" value="GRAM DOMAIN CONTAINING 1B, ISOFORM E"/>
    <property type="match status" value="1"/>
</dbReference>
<dbReference type="GO" id="GO:0120015">
    <property type="term" value="F:sterol transfer activity"/>
    <property type="evidence" value="ECO:0007669"/>
    <property type="project" value="TreeGrafter"/>
</dbReference>
<dbReference type="InterPro" id="IPR004182">
    <property type="entry name" value="GRAM"/>
</dbReference>
<accession>A0A3P3YEP3</accession>
<reference evidence="3 4" key="1">
    <citation type="submission" date="2018-03" db="EMBL/GenBank/DDBJ databases">
        <authorList>
            <person name="Fogelqvist J."/>
        </authorList>
    </citation>
    <scope>NUCLEOTIDE SEQUENCE [LARGE SCALE GENOMIC DNA]</scope>
</reference>
<dbReference type="Proteomes" id="UP000290189">
    <property type="component" value="Unassembled WGS sequence"/>
</dbReference>
<dbReference type="GO" id="GO:0005886">
    <property type="term" value="C:plasma membrane"/>
    <property type="evidence" value="ECO:0007669"/>
    <property type="project" value="TreeGrafter"/>
</dbReference>
<dbReference type="SMART" id="SM00568">
    <property type="entry name" value="GRAM"/>
    <property type="match status" value="1"/>
</dbReference>
<evidence type="ECO:0000313" key="4">
    <source>
        <dbReference type="Proteomes" id="UP000290189"/>
    </source>
</evidence>